<sequence>MRIVQIIDSLEAGGAERMAVNYANILAGKIEFSGLVTTRKEGQLVNLINEKVSYLFLKKEKKIDFKAIFKLRKYLKKNKIDIIHAHSSSFFTAVLVKFTMPGIKIIWHDHYGSRAKESKKQNRILIFASFFFHSVFVVNLQLQEWSRKNMNCKKVIFVPNFLVEQNENPEITQLKGENGKRIVFLANLKKPKNHISILSAFSDLNLKESGWTLHLIGKDYADPYSQELKDFIKSNALENHIHLCGEKSDIKYILSQASVGVLASTQEGFPVTLLEYAAAKLAVVSTNVGYCPELIQDEFNGLLFHPLRDAEIKQQLEKITKTEALREVLASNLHEILVKDYSQETIVEKLIQAYKK</sequence>
<dbReference type="InterPro" id="IPR028098">
    <property type="entry name" value="Glyco_trans_4-like_N"/>
</dbReference>
<organism evidence="3 4">
    <name type="scientific">Flavobacterium cupreum</name>
    <dbReference type="NCBI Taxonomy" id="2133766"/>
    <lineage>
        <taxon>Bacteria</taxon>
        <taxon>Pseudomonadati</taxon>
        <taxon>Bacteroidota</taxon>
        <taxon>Flavobacteriia</taxon>
        <taxon>Flavobacteriales</taxon>
        <taxon>Flavobacteriaceae</taxon>
        <taxon>Flavobacterium</taxon>
    </lineage>
</organism>
<dbReference type="RefSeq" id="WP_127338449.1">
    <property type="nucleotide sequence ID" value="NZ_QWDM01000006.1"/>
</dbReference>
<reference evidence="4" key="1">
    <citation type="journal article" date="2019" name="Syst. Appl. Microbiol.">
        <title>Flavobacterium circumlabens sp. nov. and Flavobacterium cupreum sp. nov., two psychrotrophic species isolated from Antarctic environmental samples.</title>
        <authorList>
            <person name="Kralova S."/>
            <person name="Busse H.-J."/>
            <person name="Svec P."/>
            <person name="Maslanova I."/>
            <person name="Stankova E."/>
            <person name="Bartak M."/>
            <person name="Sedlacek I."/>
        </authorList>
    </citation>
    <scope>NUCLEOTIDE SEQUENCE [LARGE SCALE GENOMIC DNA]</scope>
    <source>
        <strain evidence="4">CCM 8825</strain>
    </source>
</reference>
<dbReference type="EMBL" id="QWDM01000006">
    <property type="protein sequence ID" value="RUT70367.1"/>
    <property type="molecule type" value="Genomic_DNA"/>
</dbReference>
<protein>
    <submittedName>
        <fullName evidence="3">Glycosyltransferase</fullName>
    </submittedName>
</protein>
<dbReference type="Gene3D" id="3.40.50.2000">
    <property type="entry name" value="Glycogen Phosphorylase B"/>
    <property type="match status" value="2"/>
</dbReference>
<name>A0A434A7P6_9FLAO</name>
<feature type="domain" description="Glycosyl transferase family 1" evidence="1">
    <location>
        <begin position="174"/>
        <end position="332"/>
    </location>
</feature>
<dbReference type="InterPro" id="IPR001296">
    <property type="entry name" value="Glyco_trans_1"/>
</dbReference>
<dbReference type="Proteomes" id="UP000288102">
    <property type="component" value="Unassembled WGS sequence"/>
</dbReference>
<keyword evidence="4" id="KW-1185">Reference proteome</keyword>
<keyword evidence="3" id="KW-0808">Transferase</keyword>
<evidence type="ECO:0000313" key="3">
    <source>
        <dbReference type="EMBL" id="RUT70367.1"/>
    </source>
</evidence>
<comment type="caution">
    <text evidence="3">The sequence shown here is derived from an EMBL/GenBank/DDBJ whole genome shotgun (WGS) entry which is preliminary data.</text>
</comment>
<evidence type="ECO:0000259" key="2">
    <source>
        <dbReference type="Pfam" id="PF13439"/>
    </source>
</evidence>
<gene>
    <name evidence="3" type="ORF">D0817_11170</name>
</gene>
<feature type="domain" description="Glycosyltransferase subfamily 4-like N-terminal" evidence="2">
    <location>
        <begin position="13"/>
        <end position="161"/>
    </location>
</feature>
<dbReference type="PANTHER" id="PTHR12526:SF630">
    <property type="entry name" value="GLYCOSYLTRANSFERASE"/>
    <property type="match status" value="1"/>
</dbReference>
<dbReference type="Pfam" id="PF13439">
    <property type="entry name" value="Glyco_transf_4"/>
    <property type="match status" value="1"/>
</dbReference>
<accession>A0A434A7P6</accession>
<dbReference type="CDD" id="cd03811">
    <property type="entry name" value="GT4_GT28_WabH-like"/>
    <property type="match status" value="1"/>
</dbReference>
<evidence type="ECO:0000259" key="1">
    <source>
        <dbReference type="Pfam" id="PF00534"/>
    </source>
</evidence>
<evidence type="ECO:0000313" key="4">
    <source>
        <dbReference type="Proteomes" id="UP000288102"/>
    </source>
</evidence>
<dbReference type="PANTHER" id="PTHR12526">
    <property type="entry name" value="GLYCOSYLTRANSFERASE"/>
    <property type="match status" value="1"/>
</dbReference>
<dbReference type="GO" id="GO:0016757">
    <property type="term" value="F:glycosyltransferase activity"/>
    <property type="evidence" value="ECO:0007669"/>
    <property type="project" value="InterPro"/>
</dbReference>
<dbReference type="OrthoDB" id="823685at2"/>
<dbReference type="SUPFAM" id="SSF53756">
    <property type="entry name" value="UDP-Glycosyltransferase/glycogen phosphorylase"/>
    <property type="match status" value="1"/>
</dbReference>
<proteinExistence type="predicted"/>
<dbReference type="AlphaFoldDB" id="A0A434A7P6"/>
<dbReference type="Pfam" id="PF00534">
    <property type="entry name" value="Glycos_transf_1"/>
    <property type="match status" value="1"/>
</dbReference>